<dbReference type="AlphaFoldDB" id="W0EZZ5"/>
<keyword evidence="2" id="KW-0489">Methyltransferase</keyword>
<dbReference type="EMBL" id="CP007035">
    <property type="protein sequence ID" value="AHF14764.1"/>
    <property type="molecule type" value="Genomic_DNA"/>
</dbReference>
<dbReference type="InterPro" id="IPR013216">
    <property type="entry name" value="Methyltransf_11"/>
</dbReference>
<dbReference type="SUPFAM" id="SSF53335">
    <property type="entry name" value="S-adenosyl-L-methionine-dependent methyltransferases"/>
    <property type="match status" value="1"/>
</dbReference>
<dbReference type="GO" id="GO:0008757">
    <property type="term" value="F:S-adenosylmethionine-dependent methyltransferase activity"/>
    <property type="evidence" value="ECO:0007669"/>
    <property type="project" value="InterPro"/>
</dbReference>
<dbReference type="Gene3D" id="3.40.50.150">
    <property type="entry name" value="Vaccinia Virus protein VP39"/>
    <property type="match status" value="1"/>
</dbReference>
<protein>
    <submittedName>
        <fullName evidence="2">Type 11 methyltransferase</fullName>
    </submittedName>
</protein>
<evidence type="ECO:0000259" key="1">
    <source>
        <dbReference type="Pfam" id="PF08241"/>
    </source>
</evidence>
<evidence type="ECO:0000313" key="2">
    <source>
        <dbReference type="EMBL" id="AHF14764.1"/>
    </source>
</evidence>
<dbReference type="Pfam" id="PF08241">
    <property type="entry name" value="Methyltransf_11"/>
    <property type="match status" value="1"/>
</dbReference>
<sequence length="159" mass="18484">MDEAAALASVPDNHYDFLLSCHSLEHVANPVQALKRWNAVLKPGGRLCLILPDKRYTFDHNRPYTAFEHLLQDYRNGITEQDATHFDEVIRLHDLTKDREQTKAALIDRTQNNYTNRCVHHHVFSFELIGQLLNYCGFKVDMTREFAPFHLFTLATKTN</sequence>
<dbReference type="GO" id="GO:0032259">
    <property type="term" value="P:methylation"/>
    <property type="evidence" value="ECO:0007669"/>
    <property type="project" value="UniProtKB-KW"/>
</dbReference>
<feature type="domain" description="Methyltransferase type 11" evidence="1">
    <location>
        <begin position="7"/>
        <end position="48"/>
    </location>
</feature>
<evidence type="ECO:0000313" key="3">
    <source>
        <dbReference type="Proteomes" id="UP000003586"/>
    </source>
</evidence>
<proteinExistence type="predicted"/>
<dbReference type="HOGENOM" id="CLU_1658927_0_0_10"/>
<name>W0EZZ5_9BACT</name>
<dbReference type="InterPro" id="IPR029063">
    <property type="entry name" value="SAM-dependent_MTases_sf"/>
</dbReference>
<dbReference type="STRING" id="929713.NIASO_05350"/>
<organism evidence="2 3">
    <name type="scientific">Niabella soli DSM 19437</name>
    <dbReference type="NCBI Taxonomy" id="929713"/>
    <lineage>
        <taxon>Bacteria</taxon>
        <taxon>Pseudomonadati</taxon>
        <taxon>Bacteroidota</taxon>
        <taxon>Chitinophagia</taxon>
        <taxon>Chitinophagales</taxon>
        <taxon>Chitinophagaceae</taxon>
        <taxon>Niabella</taxon>
    </lineage>
</organism>
<gene>
    <name evidence="2" type="ORF">NIASO_05350</name>
</gene>
<keyword evidence="2" id="KW-0808">Transferase</keyword>
<dbReference type="CDD" id="cd02440">
    <property type="entry name" value="AdoMet_MTases"/>
    <property type="match status" value="1"/>
</dbReference>
<dbReference type="KEGG" id="nso:NIASO_05350"/>
<reference evidence="2 3" key="1">
    <citation type="submission" date="2013-12" db="EMBL/GenBank/DDBJ databases">
        <authorList>
            <consortium name="DOE Joint Genome Institute"/>
            <person name="Eisen J."/>
            <person name="Huntemann M."/>
            <person name="Han J."/>
            <person name="Chen A."/>
            <person name="Kyrpides N."/>
            <person name="Mavromatis K."/>
            <person name="Markowitz V."/>
            <person name="Palaniappan K."/>
            <person name="Ivanova N."/>
            <person name="Schaumberg A."/>
            <person name="Pati A."/>
            <person name="Liolios K."/>
            <person name="Nordberg H.P."/>
            <person name="Cantor M.N."/>
            <person name="Hua S.X."/>
            <person name="Woyke T."/>
        </authorList>
    </citation>
    <scope>NUCLEOTIDE SEQUENCE [LARGE SCALE GENOMIC DNA]</scope>
    <source>
        <strain evidence="3">DSM 19437</strain>
    </source>
</reference>
<dbReference type="Proteomes" id="UP000003586">
    <property type="component" value="Chromosome"/>
</dbReference>
<keyword evidence="3" id="KW-1185">Reference proteome</keyword>
<accession>W0EZZ5</accession>
<dbReference type="eggNOG" id="COG2226">
    <property type="taxonomic scope" value="Bacteria"/>
</dbReference>